<keyword evidence="10" id="KW-1185">Reference proteome</keyword>
<evidence type="ECO:0000313" key="10">
    <source>
        <dbReference type="Proteomes" id="UP001525566"/>
    </source>
</evidence>
<dbReference type="NCBIfam" id="TIGR02937">
    <property type="entry name" value="sigma70-ECF"/>
    <property type="match status" value="1"/>
</dbReference>
<gene>
    <name evidence="9" type="ORF">N0B48_08045</name>
</gene>
<dbReference type="InterPro" id="IPR039425">
    <property type="entry name" value="RNA_pol_sigma-70-like"/>
</dbReference>
<dbReference type="Gene3D" id="1.10.1740.10">
    <property type="match status" value="1"/>
</dbReference>
<evidence type="ECO:0000256" key="4">
    <source>
        <dbReference type="ARBA" id="ARBA00023125"/>
    </source>
</evidence>
<dbReference type="InterPro" id="IPR036388">
    <property type="entry name" value="WH-like_DNA-bd_sf"/>
</dbReference>
<keyword evidence="2 6" id="KW-0805">Transcription regulation</keyword>
<dbReference type="InterPro" id="IPR013249">
    <property type="entry name" value="RNA_pol_sigma70_r4_t2"/>
</dbReference>
<evidence type="ECO:0000259" key="8">
    <source>
        <dbReference type="Pfam" id="PF08281"/>
    </source>
</evidence>
<dbReference type="SUPFAM" id="SSF88659">
    <property type="entry name" value="Sigma3 and sigma4 domains of RNA polymerase sigma factors"/>
    <property type="match status" value="1"/>
</dbReference>
<dbReference type="CDD" id="cd06171">
    <property type="entry name" value="Sigma70_r4"/>
    <property type="match status" value="1"/>
</dbReference>
<dbReference type="Proteomes" id="UP001525566">
    <property type="component" value="Unassembled WGS sequence"/>
</dbReference>
<dbReference type="Pfam" id="PF08281">
    <property type="entry name" value="Sigma70_r4_2"/>
    <property type="match status" value="1"/>
</dbReference>
<protein>
    <recommendedName>
        <fullName evidence="6">RNA polymerase sigma factor</fullName>
    </recommendedName>
</protein>
<keyword evidence="3 6" id="KW-0731">Sigma factor</keyword>
<evidence type="ECO:0000256" key="1">
    <source>
        <dbReference type="ARBA" id="ARBA00010641"/>
    </source>
</evidence>
<name>A0ABT2ISM7_9FLAO</name>
<dbReference type="PROSITE" id="PS01063">
    <property type="entry name" value="SIGMA70_ECF"/>
    <property type="match status" value="1"/>
</dbReference>
<dbReference type="PANTHER" id="PTHR43133:SF46">
    <property type="entry name" value="RNA POLYMERASE SIGMA-70 FACTOR ECF SUBFAMILY"/>
    <property type="match status" value="1"/>
</dbReference>
<proteinExistence type="inferred from homology"/>
<reference evidence="9 10" key="1">
    <citation type="submission" date="2022-09" db="EMBL/GenBank/DDBJ databases">
        <title>Chryseobacterium oleae sp.nov., isolated from the inter-root soil of Pyrola calliantha H. Andr. in Tibet.</title>
        <authorList>
            <person name="Li Z."/>
        </authorList>
    </citation>
    <scope>NUCLEOTIDE SEQUENCE [LARGE SCALE GENOMIC DNA]</scope>
    <source>
        <strain evidence="10">pc1-10</strain>
    </source>
</reference>
<dbReference type="NCBIfam" id="TIGR02985">
    <property type="entry name" value="Sig70_bacteroi1"/>
    <property type="match status" value="1"/>
</dbReference>
<dbReference type="InterPro" id="IPR013325">
    <property type="entry name" value="RNA_pol_sigma_r2"/>
</dbReference>
<feature type="domain" description="RNA polymerase sigma-70 region 2" evidence="7">
    <location>
        <begin position="27"/>
        <end position="93"/>
    </location>
</feature>
<comment type="similarity">
    <text evidence="1 6">Belongs to the sigma-70 factor family. ECF subfamily.</text>
</comment>
<dbReference type="InterPro" id="IPR000838">
    <property type="entry name" value="RNA_pol_sigma70_ECF_CS"/>
</dbReference>
<dbReference type="EMBL" id="JAOAMU010000002">
    <property type="protein sequence ID" value="MCT2561832.1"/>
    <property type="molecule type" value="Genomic_DNA"/>
</dbReference>
<organism evidence="9 10">
    <name type="scientific">Chryseobacterium herbae</name>
    <dbReference type="NCBI Taxonomy" id="2976476"/>
    <lineage>
        <taxon>Bacteria</taxon>
        <taxon>Pseudomonadati</taxon>
        <taxon>Bacteroidota</taxon>
        <taxon>Flavobacteriia</taxon>
        <taxon>Flavobacteriales</taxon>
        <taxon>Weeksellaceae</taxon>
        <taxon>Chryseobacterium group</taxon>
        <taxon>Chryseobacterium</taxon>
    </lineage>
</organism>
<evidence type="ECO:0000256" key="6">
    <source>
        <dbReference type="RuleBase" id="RU000716"/>
    </source>
</evidence>
<dbReference type="RefSeq" id="WP_259838112.1">
    <property type="nucleotide sequence ID" value="NZ_JAOAMU010000002.1"/>
</dbReference>
<dbReference type="InterPro" id="IPR007627">
    <property type="entry name" value="RNA_pol_sigma70_r2"/>
</dbReference>
<evidence type="ECO:0000256" key="3">
    <source>
        <dbReference type="ARBA" id="ARBA00023082"/>
    </source>
</evidence>
<keyword evidence="4 6" id="KW-0238">DNA-binding</keyword>
<dbReference type="Gene3D" id="1.10.10.10">
    <property type="entry name" value="Winged helix-like DNA-binding domain superfamily/Winged helix DNA-binding domain"/>
    <property type="match status" value="1"/>
</dbReference>
<sequence length="198" mass="23016">MNSQPSINEKDLLLRLRDGDEYAFESLYRTYSRRILIGVVRFVKDEDQAQEILQDVFIRIWNHRKNIDPDKSFQSYLFSIANNLVRDFFRKAAHDRKLQASLIARGTELYDHIETALYHKETTAILHSAIETLPLQRKTIFTLCRLEGKSYDEVASIMGITVSTVGNQLVKATRSVKRYFYASQNYIAFITAWLIGTI</sequence>
<dbReference type="InterPro" id="IPR014284">
    <property type="entry name" value="RNA_pol_sigma-70_dom"/>
</dbReference>
<comment type="caution">
    <text evidence="9">The sequence shown here is derived from an EMBL/GenBank/DDBJ whole genome shotgun (WGS) entry which is preliminary data.</text>
</comment>
<dbReference type="InterPro" id="IPR014327">
    <property type="entry name" value="RNA_pol_sigma70_bacteroid"/>
</dbReference>
<feature type="domain" description="RNA polymerase sigma factor 70 region 4 type 2" evidence="8">
    <location>
        <begin position="125"/>
        <end position="172"/>
    </location>
</feature>
<dbReference type="PANTHER" id="PTHR43133">
    <property type="entry name" value="RNA POLYMERASE ECF-TYPE SIGMA FACTO"/>
    <property type="match status" value="1"/>
</dbReference>
<evidence type="ECO:0000259" key="7">
    <source>
        <dbReference type="Pfam" id="PF04542"/>
    </source>
</evidence>
<dbReference type="InterPro" id="IPR013324">
    <property type="entry name" value="RNA_pol_sigma_r3/r4-like"/>
</dbReference>
<keyword evidence="5 6" id="KW-0804">Transcription</keyword>
<evidence type="ECO:0000256" key="5">
    <source>
        <dbReference type="ARBA" id="ARBA00023163"/>
    </source>
</evidence>
<evidence type="ECO:0000313" key="9">
    <source>
        <dbReference type="EMBL" id="MCT2561832.1"/>
    </source>
</evidence>
<accession>A0ABT2ISM7</accession>
<dbReference type="SUPFAM" id="SSF88946">
    <property type="entry name" value="Sigma2 domain of RNA polymerase sigma factors"/>
    <property type="match status" value="1"/>
</dbReference>
<dbReference type="Pfam" id="PF04542">
    <property type="entry name" value="Sigma70_r2"/>
    <property type="match status" value="1"/>
</dbReference>
<evidence type="ECO:0000256" key="2">
    <source>
        <dbReference type="ARBA" id="ARBA00023015"/>
    </source>
</evidence>